<evidence type="ECO:0000313" key="1">
    <source>
        <dbReference type="EMBL" id="AIZ42464.1"/>
    </source>
</evidence>
<sequence length="280" mass="32637">MASKFRWNTSVKITKKLKMNYKWSFIIRTGGRDFFIEDLMYNLRTDDISIYEGGDEETGSLTYYFTSIHLNHLTEPLDIYDKALQLTFLANAIELLIQENKNNAYFIELERLIDVENNSPIFINQTKRPTVLDIDFTINETNKTTKRHIVSRIIELAKTEEFIRNILFIISEGMTFISMYRALDEIKYFLKSNGDNLDNLGFPKKGLINDFTHTANNYQSLGLKARHGSTGHRPPEEPMNISDAQKLLTDIIKTIFIKYYGIDIPEKKDKKFNVSDLFDK</sequence>
<dbReference type="Proteomes" id="UP000030786">
    <property type="component" value="Chromosome"/>
</dbReference>
<reference evidence="1 2" key="1">
    <citation type="journal article" date="2014" name="Environ. Microbiol.">
        <title>Contrasting genomic patterns and infection strategies of two co-existing Bacteroidetes podovirus genera.</title>
        <authorList>
            <person name="Holmfeldt K."/>
            <person name="Howard-Varona C."/>
            <person name="Solonenko N."/>
            <person name="Sullivan M.B."/>
        </authorList>
    </citation>
    <scope>NUCLEOTIDE SEQUENCE [LARGE SCALE GENOMIC DNA]</scope>
    <source>
        <strain evidence="1 2">18</strain>
    </source>
</reference>
<name>A0AAU8RYW6_9FLAO</name>
<organism evidence="1 2">
    <name type="scientific">Cellulophaga baltica 18</name>
    <dbReference type="NCBI Taxonomy" id="1348584"/>
    <lineage>
        <taxon>Bacteria</taxon>
        <taxon>Pseudomonadati</taxon>
        <taxon>Bacteroidota</taxon>
        <taxon>Flavobacteriia</taxon>
        <taxon>Flavobacteriales</taxon>
        <taxon>Flavobacteriaceae</taxon>
        <taxon>Cellulophaga</taxon>
    </lineage>
</organism>
<proteinExistence type="predicted"/>
<evidence type="ECO:0000313" key="2">
    <source>
        <dbReference type="Proteomes" id="UP000030786"/>
    </source>
</evidence>
<dbReference type="AlphaFoldDB" id="A0AAU8RYW6"/>
<evidence type="ECO:0008006" key="3">
    <source>
        <dbReference type="Google" id="ProtNLM"/>
    </source>
</evidence>
<accession>A0AAU8RYW6</accession>
<dbReference type="EMBL" id="CP009976">
    <property type="protein sequence ID" value="AIZ42464.1"/>
    <property type="molecule type" value="Genomic_DNA"/>
</dbReference>
<gene>
    <name evidence="1" type="ORF">M666_13290</name>
</gene>
<dbReference type="KEGG" id="cbat:M666_13290"/>
<protein>
    <recommendedName>
        <fullName evidence="3">Abortive infection protein-like C-terminal domain-containing protein</fullName>
    </recommendedName>
</protein>